<sequence>MKHSAPRWGRLVDDRPVRTKILAPAVMALLAMALVMGGAMTALSSANASSASLYDRSARPLGDLIRVRDALGDSRVAVEGFLLTDQGAKAQAQKDVQDADAALDSALADYTAHASLQGKRATLLAQTKQGIAAWRQVRDTRVLAASARGDEGVATTALHGPLAEANKAFAGPLDELAASEQQVAAARAASAHRSAGHARLMVLLIGGLGALLALAAALYVARRVLLPLRRVVDVLAATADGDLTRLADVTSRDEIGQMAASLDRSTRATAATVEAMHQSAARLAATSAQLGGVATRIADAATSTTAQSQAATAAVEEVSGSVSAVAAGAGEMASAIDSIAQNAGRAMQVAASAVDAAARTSETVHRLGQSSAQIGDVIKVITSIAGQTNLLALNATIEAARAGEAGRGFAIVAGEVKDLALETARATEDIARRVQAIQEDTSSAVEAISEINAVIGEINGYQATIAAAVQEQAATTEAMDGSAGRAASSTTRIGETIAAVEQGADATSAAATESQAAASALTEVSDELTGLVARFRT</sequence>
<dbReference type="Pfam" id="PF00672">
    <property type="entry name" value="HAMP"/>
    <property type="match status" value="1"/>
</dbReference>
<dbReference type="InterPro" id="IPR003660">
    <property type="entry name" value="HAMP_dom"/>
</dbReference>
<dbReference type="Gene3D" id="1.10.287.950">
    <property type="entry name" value="Methyl-accepting chemotaxis protein"/>
    <property type="match status" value="1"/>
</dbReference>
<keyword evidence="2 6" id="KW-1133">Transmembrane helix</keyword>
<dbReference type="PANTHER" id="PTHR32089:SF112">
    <property type="entry name" value="LYSOZYME-LIKE PROTEIN-RELATED"/>
    <property type="match status" value="1"/>
</dbReference>
<name>A0A420XSW2_9ACTN</name>
<dbReference type="InterPro" id="IPR004089">
    <property type="entry name" value="MCPsignal_dom"/>
</dbReference>
<keyword evidence="10" id="KW-1185">Reference proteome</keyword>
<dbReference type="PANTHER" id="PTHR32089">
    <property type="entry name" value="METHYL-ACCEPTING CHEMOTAXIS PROTEIN MCPB"/>
    <property type="match status" value="1"/>
</dbReference>
<dbReference type="AlphaFoldDB" id="A0A420XSW2"/>
<evidence type="ECO:0000259" key="8">
    <source>
        <dbReference type="PROSITE" id="PS50885"/>
    </source>
</evidence>
<dbReference type="InParanoid" id="A0A420XSW2"/>
<dbReference type="RefSeq" id="WP_121192891.1">
    <property type="nucleotide sequence ID" value="NZ_RBWV01000010.1"/>
</dbReference>
<keyword evidence="3 5" id="KW-0807">Transducer</keyword>
<dbReference type="InterPro" id="IPR024478">
    <property type="entry name" value="HlyB_4HB_MCP"/>
</dbReference>
<evidence type="ECO:0000313" key="9">
    <source>
        <dbReference type="EMBL" id="RKS77911.1"/>
    </source>
</evidence>
<feature type="transmembrane region" description="Helical" evidence="6">
    <location>
        <begin position="21"/>
        <end position="43"/>
    </location>
</feature>
<reference evidence="9 10" key="1">
    <citation type="submission" date="2018-10" db="EMBL/GenBank/DDBJ databases">
        <title>Genomic Encyclopedia of Archaeal and Bacterial Type Strains, Phase II (KMG-II): from individual species to whole genera.</title>
        <authorList>
            <person name="Goeker M."/>
        </authorList>
    </citation>
    <scope>NUCLEOTIDE SEQUENCE [LARGE SCALE GENOMIC DNA]</scope>
    <source>
        <strain evidence="9 10">RP-AC37</strain>
    </source>
</reference>
<evidence type="ECO:0000259" key="7">
    <source>
        <dbReference type="PROSITE" id="PS50111"/>
    </source>
</evidence>
<dbReference type="OrthoDB" id="5194890at2"/>
<dbReference type="GO" id="GO:0007165">
    <property type="term" value="P:signal transduction"/>
    <property type="evidence" value="ECO:0007669"/>
    <property type="project" value="UniProtKB-KW"/>
</dbReference>
<dbReference type="Pfam" id="PF00015">
    <property type="entry name" value="MCPsignal"/>
    <property type="match status" value="1"/>
</dbReference>
<dbReference type="SUPFAM" id="SSF58104">
    <property type="entry name" value="Methyl-accepting chemotaxis protein (MCP) signaling domain"/>
    <property type="match status" value="1"/>
</dbReference>
<dbReference type="Proteomes" id="UP000281955">
    <property type="component" value="Unassembled WGS sequence"/>
</dbReference>
<comment type="similarity">
    <text evidence="4">Belongs to the methyl-accepting chemotaxis (MCP) protein family.</text>
</comment>
<evidence type="ECO:0000256" key="4">
    <source>
        <dbReference type="ARBA" id="ARBA00029447"/>
    </source>
</evidence>
<dbReference type="SMART" id="SM00283">
    <property type="entry name" value="MA"/>
    <property type="match status" value="1"/>
</dbReference>
<accession>A0A420XSW2</accession>
<organism evidence="9 10">
    <name type="scientific">Motilibacter peucedani</name>
    <dbReference type="NCBI Taxonomy" id="598650"/>
    <lineage>
        <taxon>Bacteria</taxon>
        <taxon>Bacillati</taxon>
        <taxon>Actinomycetota</taxon>
        <taxon>Actinomycetes</taxon>
        <taxon>Motilibacterales</taxon>
        <taxon>Motilibacteraceae</taxon>
        <taxon>Motilibacter</taxon>
    </lineage>
</organism>
<evidence type="ECO:0000256" key="2">
    <source>
        <dbReference type="ARBA" id="ARBA00022989"/>
    </source>
</evidence>
<dbReference type="PROSITE" id="PS50885">
    <property type="entry name" value="HAMP"/>
    <property type="match status" value="1"/>
</dbReference>
<dbReference type="GO" id="GO:0004888">
    <property type="term" value="F:transmembrane signaling receptor activity"/>
    <property type="evidence" value="ECO:0007669"/>
    <property type="project" value="InterPro"/>
</dbReference>
<proteinExistence type="inferred from homology"/>
<feature type="domain" description="Methyl-accepting transducer" evidence="7">
    <location>
        <begin position="279"/>
        <end position="522"/>
    </location>
</feature>
<keyword evidence="6" id="KW-0472">Membrane</keyword>
<comment type="caution">
    <text evidence="9">The sequence shown here is derived from an EMBL/GenBank/DDBJ whole genome shotgun (WGS) entry which is preliminary data.</text>
</comment>
<feature type="domain" description="HAMP" evidence="8">
    <location>
        <begin position="222"/>
        <end position="274"/>
    </location>
</feature>
<dbReference type="EMBL" id="RBWV01000010">
    <property type="protein sequence ID" value="RKS77911.1"/>
    <property type="molecule type" value="Genomic_DNA"/>
</dbReference>
<evidence type="ECO:0000256" key="6">
    <source>
        <dbReference type="SAM" id="Phobius"/>
    </source>
</evidence>
<dbReference type="GO" id="GO:0006935">
    <property type="term" value="P:chemotaxis"/>
    <property type="evidence" value="ECO:0007669"/>
    <property type="project" value="InterPro"/>
</dbReference>
<evidence type="ECO:0000313" key="10">
    <source>
        <dbReference type="Proteomes" id="UP000281955"/>
    </source>
</evidence>
<dbReference type="Pfam" id="PF12729">
    <property type="entry name" value="4HB_MCP_1"/>
    <property type="match status" value="1"/>
</dbReference>
<dbReference type="PRINTS" id="PR00260">
    <property type="entry name" value="CHEMTRNSDUCR"/>
</dbReference>
<evidence type="ECO:0000256" key="5">
    <source>
        <dbReference type="PROSITE-ProRule" id="PRU00284"/>
    </source>
</evidence>
<gene>
    <name evidence="9" type="ORF">CLV35_1614</name>
</gene>
<feature type="transmembrane region" description="Helical" evidence="6">
    <location>
        <begin position="200"/>
        <end position="221"/>
    </location>
</feature>
<dbReference type="SMART" id="SM00304">
    <property type="entry name" value="HAMP"/>
    <property type="match status" value="1"/>
</dbReference>
<protein>
    <submittedName>
        <fullName evidence="9">Methyl-accepting chemotaxis protein</fullName>
    </submittedName>
</protein>
<keyword evidence="1 6" id="KW-0812">Transmembrane</keyword>
<evidence type="ECO:0000256" key="1">
    <source>
        <dbReference type="ARBA" id="ARBA00022692"/>
    </source>
</evidence>
<dbReference type="PROSITE" id="PS50111">
    <property type="entry name" value="CHEMOTAXIS_TRANSDUC_2"/>
    <property type="match status" value="1"/>
</dbReference>
<evidence type="ECO:0000256" key="3">
    <source>
        <dbReference type="ARBA" id="ARBA00023224"/>
    </source>
</evidence>
<dbReference type="InterPro" id="IPR004090">
    <property type="entry name" value="Chemotax_Me-accpt_rcpt"/>
</dbReference>
<dbReference type="GO" id="GO:0016020">
    <property type="term" value="C:membrane"/>
    <property type="evidence" value="ECO:0007669"/>
    <property type="project" value="InterPro"/>
</dbReference>
<dbReference type="CDD" id="cd06225">
    <property type="entry name" value="HAMP"/>
    <property type="match status" value="1"/>
</dbReference>